<dbReference type="AlphaFoldDB" id="A0A4P7UG01"/>
<dbReference type="Gene3D" id="3.30.565.40">
    <property type="entry name" value="Fervidobacterium nodosum Rt17-B1 like"/>
    <property type="match status" value="1"/>
</dbReference>
<dbReference type="Gene3D" id="3.90.640.20">
    <property type="entry name" value="Heat-shock cognate protein, ATPase"/>
    <property type="match status" value="1"/>
</dbReference>
<dbReference type="Pfam" id="PF11738">
    <property type="entry name" value="DUF3298"/>
    <property type="match status" value="1"/>
</dbReference>
<gene>
    <name evidence="3" type="ORF">DDIC_03375</name>
</gene>
<feature type="compositionally biased region" description="Polar residues" evidence="1">
    <location>
        <begin position="16"/>
        <end position="31"/>
    </location>
</feature>
<dbReference type="InterPro" id="IPR037126">
    <property type="entry name" value="PdaC/RsiV-like_sf"/>
</dbReference>
<dbReference type="OrthoDB" id="8970257at2"/>
<dbReference type="Proteomes" id="UP000297065">
    <property type="component" value="Chromosome"/>
</dbReference>
<name>A0A4P7UG01_DESDE</name>
<protein>
    <submittedName>
        <fullName evidence="3">DUF3298 domain-containing protein</fullName>
    </submittedName>
</protein>
<evidence type="ECO:0000313" key="3">
    <source>
        <dbReference type="EMBL" id="QCC84936.1"/>
    </source>
</evidence>
<dbReference type="EMBL" id="CP036295">
    <property type="protein sequence ID" value="QCC84936.1"/>
    <property type="molecule type" value="Genomic_DNA"/>
</dbReference>
<feature type="domain" description="DUF3298" evidence="2">
    <location>
        <begin position="186"/>
        <end position="263"/>
    </location>
</feature>
<proteinExistence type="predicted"/>
<dbReference type="InterPro" id="IPR021729">
    <property type="entry name" value="DUF3298"/>
</dbReference>
<reference evidence="3 4" key="1">
    <citation type="submission" date="2019-02" db="EMBL/GenBank/DDBJ databases">
        <title>Complete Genome Sequence of Desulfovibrio desulfuricans IC1, a Sulfonate Utilizing Anaerobe.</title>
        <authorList>
            <person name="Day L.A."/>
            <person name="De Leon K.B."/>
            <person name="Wall J.D."/>
        </authorList>
    </citation>
    <scope>NUCLEOTIDE SEQUENCE [LARGE SCALE GENOMIC DNA]</scope>
    <source>
        <strain evidence="3 4">IC1</strain>
    </source>
</reference>
<sequence length="278" mass="29919">MAGTPPAREIAASPAQGATVQNPTDQTSPTQDAIKKVSLGEGVGDAQDETPGRGKTGQDTAAAIISGSRRPGIIEHQIVRANRGDKPDINLSYPSVGIRAIDANIRNWATGIADAFEETFASPGLYPDENRPRPELWCSYALSHPSDKALSITFEVWTYTGGAQGNLDVITLNYSLLTGQRLGLVDIFEDPDAALAIMSSWSRKELTPRLGGMRHEQYLRTGLNPVPENFASLTLIPSGIRINFQPYQVAPGMAGAQKVDIPLDELLPAHPLILLWGK</sequence>
<feature type="region of interest" description="Disordered" evidence="1">
    <location>
        <begin position="1"/>
        <end position="32"/>
    </location>
</feature>
<evidence type="ECO:0000259" key="2">
    <source>
        <dbReference type="Pfam" id="PF11738"/>
    </source>
</evidence>
<feature type="region of interest" description="Disordered" evidence="1">
    <location>
        <begin position="39"/>
        <end position="58"/>
    </location>
</feature>
<accession>A0A4P7UG01</accession>
<evidence type="ECO:0000256" key="1">
    <source>
        <dbReference type="SAM" id="MobiDB-lite"/>
    </source>
</evidence>
<evidence type="ECO:0000313" key="4">
    <source>
        <dbReference type="Proteomes" id="UP000297065"/>
    </source>
</evidence>
<organism evidence="3 4">
    <name type="scientific">Desulfovibrio desulfuricans</name>
    <dbReference type="NCBI Taxonomy" id="876"/>
    <lineage>
        <taxon>Bacteria</taxon>
        <taxon>Pseudomonadati</taxon>
        <taxon>Thermodesulfobacteriota</taxon>
        <taxon>Desulfovibrionia</taxon>
        <taxon>Desulfovibrionales</taxon>
        <taxon>Desulfovibrionaceae</taxon>
        <taxon>Desulfovibrio</taxon>
    </lineage>
</organism>